<name>A0ABU1ANR8_9BACT</name>
<dbReference type="InterPro" id="IPR039564">
    <property type="entry name" value="Peptidase_C39-like"/>
</dbReference>
<feature type="chain" id="PRO_5046510265" evidence="1">
    <location>
        <begin position="23"/>
        <end position="464"/>
    </location>
</feature>
<feature type="signal peptide" evidence="1">
    <location>
        <begin position="1"/>
        <end position="22"/>
    </location>
</feature>
<dbReference type="Proteomes" id="UP001243717">
    <property type="component" value="Unassembled WGS sequence"/>
</dbReference>
<keyword evidence="1" id="KW-0732">Signal</keyword>
<protein>
    <submittedName>
        <fullName evidence="3">C39 family peptidase</fullName>
    </submittedName>
</protein>
<accession>A0ABU1ANR8</accession>
<dbReference type="EMBL" id="JARXIC010000025">
    <property type="protein sequence ID" value="MDQ8195505.1"/>
    <property type="molecule type" value="Genomic_DNA"/>
</dbReference>
<dbReference type="RefSeq" id="WP_308985955.1">
    <property type="nucleotide sequence ID" value="NZ_JARXIC010000025.1"/>
</dbReference>
<evidence type="ECO:0000313" key="3">
    <source>
        <dbReference type="EMBL" id="MDQ8195505.1"/>
    </source>
</evidence>
<organism evidence="3 4">
    <name type="scientific">Thalassobacterium sedimentorum</name>
    <dbReference type="NCBI Taxonomy" id="3041258"/>
    <lineage>
        <taxon>Bacteria</taxon>
        <taxon>Pseudomonadati</taxon>
        <taxon>Verrucomicrobiota</taxon>
        <taxon>Opitutia</taxon>
        <taxon>Puniceicoccales</taxon>
        <taxon>Coraliomargaritaceae</taxon>
        <taxon>Thalassobacterium</taxon>
    </lineage>
</organism>
<proteinExistence type="predicted"/>
<evidence type="ECO:0000313" key="4">
    <source>
        <dbReference type="Proteomes" id="UP001243717"/>
    </source>
</evidence>
<gene>
    <name evidence="3" type="ORF">QEH59_13815</name>
</gene>
<comment type="caution">
    <text evidence="3">The sequence shown here is derived from an EMBL/GenBank/DDBJ whole genome shotgun (WGS) entry which is preliminary data.</text>
</comment>
<reference evidence="3 4" key="1">
    <citation type="submission" date="2023-04" db="EMBL/GenBank/DDBJ databases">
        <title>A novel bacteria isolated from coastal sediment.</title>
        <authorList>
            <person name="Liu X.-J."/>
            <person name="Du Z.-J."/>
        </authorList>
    </citation>
    <scope>NUCLEOTIDE SEQUENCE [LARGE SCALE GENOMIC DNA]</scope>
    <source>
        <strain evidence="3 4">SDUM461004</strain>
    </source>
</reference>
<sequence>MNFKILLRLLPLALVCLSSLHALQLSNRTGSTIEVEILAIEAERIQIQMSNGQITWLQRERLSDDSQALIASQATEEREVYLTINSLLGIDLFADSQLWDDSVDHVAERLHWPQESETAYQTSYRYYPPSEYRILDTRPYSAVLYGHSGKPQRISIVFANKGDFPFSDPPSTNEIATMEQAIEQDVEHLQALLSQQFGEPERQQYGAGRGIKQLIERWDWKGHAFLLAAQDGEYTNLKIIPTDLADNKGRGDKLSDASLRQLTTENIVHVPNGDVFINNIPMVNQGPKGYCVPATFERYLRYMQIPADMYILAMAGQTAIGGGTSLSQTIESIDGYVSSHNRSMKKINREIKLRTVQKYIDRGLPIIWTMFSSRDYNEFVNERSIQRLQTSHWDEWKTRCKDESRKVELRKDFLSAHACMIIGYNKETEEVAVSDSWGPNYALRWVPVDQAEQVSQGSIYLIEF</sequence>
<feature type="domain" description="Peptidase C39-like" evidence="2">
    <location>
        <begin position="279"/>
        <end position="437"/>
    </location>
</feature>
<keyword evidence="4" id="KW-1185">Reference proteome</keyword>
<evidence type="ECO:0000259" key="2">
    <source>
        <dbReference type="Pfam" id="PF13529"/>
    </source>
</evidence>
<evidence type="ECO:0000256" key="1">
    <source>
        <dbReference type="SAM" id="SignalP"/>
    </source>
</evidence>
<dbReference type="Pfam" id="PF13529">
    <property type="entry name" value="Peptidase_C39_2"/>
    <property type="match status" value="1"/>
</dbReference>